<evidence type="ECO:0000313" key="7">
    <source>
        <dbReference type="EMBL" id="TVU08721.1"/>
    </source>
</evidence>
<dbReference type="InterPro" id="IPR013320">
    <property type="entry name" value="ConA-like_dom_sf"/>
</dbReference>
<reference evidence="7 8" key="1">
    <citation type="journal article" date="2019" name="Sci. Rep.">
        <title>A high-quality genome of Eragrostis curvula grass provides insights into Poaceae evolution and supports new strategies to enhance forage quality.</title>
        <authorList>
            <person name="Carballo J."/>
            <person name="Santos B.A.C.M."/>
            <person name="Zappacosta D."/>
            <person name="Garbus I."/>
            <person name="Selva J.P."/>
            <person name="Gallo C.A."/>
            <person name="Diaz A."/>
            <person name="Albertini E."/>
            <person name="Caccamo M."/>
            <person name="Echenique V."/>
        </authorList>
    </citation>
    <scope>NUCLEOTIDE SEQUENCE [LARGE SCALE GENOMIC DNA]</scope>
    <source>
        <strain evidence="8">cv. Victoria</strain>
        <tissue evidence="7">Leaf</tissue>
    </source>
</reference>
<feature type="region of interest" description="Disordered" evidence="3">
    <location>
        <begin position="195"/>
        <end position="224"/>
    </location>
</feature>
<dbReference type="GO" id="GO:0030246">
    <property type="term" value="F:carbohydrate binding"/>
    <property type="evidence" value="ECO:0007669"/>
    <property type="project" value="UniProtKB-KW"/>
</dbReference>
<feature type="chain" id="PRO_5023892871" description="Legume lectin domain-containing protein" evidence="5">
    <location>
        <begin position="27"/>
        <end position="224"/>
    </location>
</feature>
<keyword evidence="4" id="KW-0812">Transmembrane</keyword>
<dbReference type="Gene3D" id="2.60.120.200">
    <property type="match status" value="1"/>
</dbReference>
<gene>
    <name evidence="7" type="ORF">EJB05_42133</name>
</gene>
<evidence type="ECO:0000256" key="1">
    <source>
        <dbReference type="ARBA" id="ARBA00007606"/>
    </source>
</evidence>
<dbReference type="Proteomes" id="UP000324897">
    <property type="component" value="Chromosome 3"/>
</dbReference>
<feature type="domain" description="Legume lectin" evidence="6">
    <location>
        <begin position="71"/>
        <end position="138"/>
    </location>
</feature>
<proteinExistence type="inferred from homology"/>
<feature type="signal peptide" evidence="5">
    <location>
        <begin position="1"/>
        <end position="26"/>
    </location>
</feature>
<feature type="non-terminal residue" evidence="7">
    <location>
        <position position="1"/>
    </location>
</feature>
<sequence length="224" mass="24386">MATTVSSRPTLLVLFCLSYFMLSIYAQHACALSFNLSFADPRSPNLATLINCTGDAFIASDSLELTKDRPTVRYENATMLMVVDLRINSSAYNVNATVDLRSYLPEDVLVGFSAGTGVGGEQHQILSWSFSSTLEPKTAVLEPAPPPLSIVDPITSKHGKKVGTTLIAVIVPLLVLVACAAMGLLVWRRHKRKSNEASYDSDDHEQDYRAELERGVAASGPRRI</sequence>
<keyword evidence="5" id="KW-0732">Signal</keyword>
<dbReference type="PANTHER" id="PTHR32401">
    <property type="entry name" value="CONCANAVALIN A-LIKE LECTIN FAMILY PROTEIN"/>
    <property type="match status" value="1"/>
</dbReference>
<keyword evidence="4" id="KW-0472">Membrane</keyword>
<evidence type="ECO:0000256" key="5">
    <source>
        <dbReference type="SAM" id="SignalP"/>
    </source>
</evidence>
<dbReference type="AlphaFoldDB" id="A0A5J9TDM8"/>
<evidence type="ECO:0000256" key="4">
    <source>
        <dbReference type="SAM" id="Phobius"/>
    </source>
</evidence>
<dbReference type="PANTHER" id="PTHR32401:SF49">
    <property type="entry name" value="OS10G0129200 PROTEIN"/>
    <property type="match status" value="1"/>
</dbReference>
<organism evidence="7 8">
    <name type="scientific">Eragrostis curvula</name>
    <name type="common">weeping love grass</name>
    <dbReference type="NCBI Taxonomy" id="38414"/>
    <lineage>
        <taxon>Eukaryota</taxon>
        <taxon>Viridiplantae</taxon>
        <taxon>Streptophyta</taxon>
        <taxon>Embryophyta</taxon>
        <taxon>Tracheophyta</taxon>
        <taxon>Spermatophyta</taxon>
        <taxon>Magnoliopsida</taxon>
        <taxon>Liliopsida</taxon>
        <taxon>Poales</taxon>
        <taxon>Poaceae</taxon>
        <taxon>PACMAD clade</taxon>
        <taxon>Chloridoideae</taxon>
        <taxon>Eragrostideae</taxon>
        <taxon>Eragrostidinae</taxon>
        <taxon>Eragrostis</taxon>
    </lineage>
</organism>
<comment type="similarity">
    <text evidence="1">Belongs to the leguminous lectin family.</text>
</comment>
<dbReference type="Pfam" id="PF00139">
    <property type="entry name" value="Lectin_legB"/>
    <property type="match status" value="1"/>
</dbReference>
<feature type="transmembrane region" description="Helical" evidence="4">
    <location>
        <begin position="166"/>
        <end position="187"/>
    </location>
</feature>
<dbReference type="SUPFAM" id="SSF49899">
    <property type="entry name" value="Concanavalin A-like lectins/glucanases"/>
    <property type="match status" value="1"/>
</dbReference>
<evidence type="ECO:0000256" key="2">
    <source>
        <dbReference type="ARBA" id="ARBA00022734"/>
    </source>
</evidence>
<dbReference type="Gramene" id="TVU08721">
    <property type="protein sequence ID" value="TVU08721"/>
    <property type="gene ID" value="EJB05_42133"/>
</dbReference>
<evidence type="ECO:0000313" key="8">
    <source>
        <dbReference type="Proteomes" id="UP000324897"/>
    </source>
</evidence>
<keyword evidence="8" id="KW-1185">Reference proteome</keyword>
<dbReference type="EMBL" id="RWGY01000039">
    <property type="protein sequence ID" value="TVU08721.1"/>
    <property type="molecule type" value="Genomic_DNA"/>
</dbReference>
<comment type="caution">
    <text evidence="7">The sequence shown here is derived from an EMBL/GenBank/DDBJ whole genome shotgun (WGS) entry which is preliminary data.</text>
</comment>
<dbReference type="InterPro" id="IPR050258">
    <property type="entry name" value="Leguminous_Lectin"/>
</dbReference>
<evidence type="ECO:0000259" key="6">
    <source>
        <dbReference type="Pfam" id="PF00139"/>
    </source>
</evidence>
<accession>A0A5J9TDM8</accession>
<keyword evidence="2" id="KW-0430">Lectin</keyword>
<dbReference type="OrthoDB" id="695965at2759"/>
<name>A0A5J9TDM8_9POAL</name>
<dbReference type="InterPro" id="IPR001220">
    <property type="entry name" value="Legume_lectin_dom"/>
</dbReference>
<keyword evidence="4" id="KW-1133">Transmembrane helix</keyword>
<evidence type="ECO:0000256" key="3">
    <source>
        <dbReference type="SAM" id="MobiDB-lite"/>
    </source>
</evidence>
<protein>
    <recommendedName>
        <fullName evidence="6">Legume lectin domain-containing protein</fullName>
    </recommendedName>
</protein>